<protein>
    <submittedName>
        <fullName evidence="2">Uncharacterized protein</fullName>
    </submittedName>
</protein>
<sequence>MAFRRALLGQRCMIVLFIGTLRADEAVENIQLRYLSLLCVEIRDRFAYANDRNCSGWSHDAVQTILKTSGAIVRHYIILGGCANLNLEVMLHELPARKPPGRPRKKIKGLVRDRVRQSQHSMDALIRRLVDKPASVINWMVLMVKTTATEDGKTTERRGGYCDVAYEDEAILHHLKQRNLLE</sequence>
<evidence type="ECO:0000313" key="3">
    <source>
        <dbReference type="Proteomes" id="UP000237271"/>
    </source>
</evidence>
<dbReference type="Proteomes" id="UP000237271">
    <property type="component" value="Unassembled WGS sequence"/>
</dbReference>
<comment type="caution">
    <text evidence="2">The sequence shown here is derived from an EMBL/GenBank/DDBJ whole genome shotgun (WGS) entry which is preliminary data.</text>
</comment>
<reference evidence="2 3" key="1">
    <citation type="journal article" date="2017" name="Genome Biol. Evol.">
        <title>Phytophthora megakarya and P. palmivora, closely related causal agents of cacao black pod rot, underwent increases in genome sizes and gene numbers by different mechanisms.</title>
        <authorList>
            <person name="Ali S.S."/>
            <person name="Shao J."/>
            <person name="Lary D.J."/>
            <person name="Kronmiller B."/>
            <person name="Shen D."/>
            <person name="Strem M.D."/>
            <person name="Amoako-Attah I."/>
            <person name="Akrofi A.Y."/>
            <person name="Begoude B.A."/>
            <person name="Ten Hoopen G.M."/>
            <person name="Coulibaly K."/>
            <person name="Kebe B.I."/>
            <person name="Melnick R.L."/>
            <person name="Guiltinan M.J."/>
            <person name="Tyler B.M."/>
            <person name="Meinhardt L.W."/>
            <person name="Bailey B.A."/>
        </authorList>
    </citation>
    <scope>NUCLEOTIDE SEQUENCE [LARGE SCALE GENOMIC DNA]</scope>
    <source>
        <strain evidence="3">sbr112.9</strain>
    </source>
</reference>
<feature type="signal peptide" evidence="1">
    <location>
        <begin position="1"/>
        <end position="23"/>
    </location>
</feature>
<name>A0A2P4XGB0_9STRA</name>
<evidence type="ECO:0000313" key="2">
    <source>
        <dbReference type="EMBL" id="POM64582.1"/>
    </source>
</evidence>
<proteinExistence type="predicted"/>
<dbReference type="AlphaFoldDB" id="A0A2P4XGB0"/>
<keyword evidence="3" id="KW-1185">Reference proteome</keyword>
<accession>A0A2P4XGB0</accession>
<feature type="chain" id="PRO_5015141485" evidence="1">
    <location>
        <begin position="24"/>
        <end position="182"/>
    </location>
</feature>
<organism evidence="2 3">
    <name type="scientific">Phytophthora palmivora</name>
    <dbReference type="NCBI Taxonomy" id="4796"/>
    <lineage>
        <taxon>Eukaryota</taxon>
        <taxon>Sar</taxon>
        <taxon>Stramenopiles</taxon>
        <taxon>Oomycota</taxon>
        <taxon>Peronosporomycetes</taxon>
        <taxon>Peronosporales</taxon>
        <taxon>Peronosporaceae</taxon>
        <taxon>Phytophthora</taxon>
    </lineage>
</organism>
<gene>
    <name evidence="2" type="ORF">PHPALM_19864</name>
</gene>
<evidence type="ECO:0000256" key="1">
    <source>
        <dbReference type="SAM" id="SignalP"/>
    </source>
</evidence>
<dbReference type="EMBL" id="NCKW01011075">
    <property type="protein sequence ID" value="POM64582.1"/>
    <property type="molecule type" value="Genomic_DNA"/>
</dbReference>
<keyword evidence="1" id="KW-0732">Signal</keyword>